<comment type="caution">
    <text evidence="12">The sequence shown here is derived from an EMBL/GenBank/DDBJ whole genome shotgun (WGS) entry which is preliminary data.</text>
</comment>
<evidence type="ECO:0000256" key="5">
    <source>
        <dbReference type="ARBA" id="ARBA00022989"/>
    </source>
</evidence>
<evidence type="ECO:0000313" key="12">
    <source>
        <dbReference type="EMBL" id="KAA0146716.1"/>
    </source>
</evidence>
<name>A0A5A8C144_CAFRO</name>
<protein>
    <submittedName>
        <fullName evidence="12">Uncharacterized protein</fullName>
    </submittedName>
</protein>
<comment type="similarity">
    <text evidence="2">Belongs to the P2X receptor family.</text>
</comment>
<dbReference type="GO" id="GO:0070588">
    <property type="term" value="P:calcium ion transmembrane transport"/>
    <property type="evidence" value="ECO:0007669"/>
    <property type="project" value="TreeGrafter"/>
</dbReference>
<evidence type="ECO:0000256" key="4">
    <source>
        <dbReference type="ARBA" id="ARBA00022692"/>
    </source>
</evidence>
<evidence type="ECO:0000313" key="15">
    <source>
        <dbReference type="Proteomes" id="UP000325113"/>
    </source>
</evidence>
<keyword evidence="9" id="KW-0407">Ion channel</keyword>
<evidence type="ECO:0000256" key="6">
    <source>
        <dbReference type="ARBA" id="ARBA00023065"/>
    </source>
</evidence>
<reference evidence="14 15" key="1">
    <citation type="submission" date="2019-07" db="EMBL/GenBank/DDBJ databases">
        <title>Genomes of Cafeteria roenbergensis.</title>
        <authorList>
            <person name="Fischer M.G."/>
            <person name="Hackl T."/>
            <person name="Roman M."/>
        </authorList>
    </citation>
    <scope>NUCLEOTIDE SEQUENCE [LARGE SCALE GENOMIC DNA]</scope>
    <source>
        <strain evidence="12 15">Cflag</strain>
        <strain evidence="13 14">E4-10P</strain>
    </source>
</reference>
<keyword evidence="5 11" id="KW-1133">Transmembrane helix</keyword>
<proteinExistence type="inferred from homology"/>
<evidence type="ECO:0000256" key="7">
    <source>
        <dbReference type="ARBA" id="ARBA00023136"/>
    </source>
</evidence>
<sequence>MDLDNVFAYSTPRFVKIRDRRLGMLNTLFKFFIFVYVVVYNVILLMGYKVQGDVVGTARLQPRAPDLKYLRNSSRHRYCTIDGKNRTYTSSDGLIPDLPAFECRYLDTFDTVYPPVEAQALFISTRVNDTLQQLPPNCTDLPRPSCRYETTSVETYFVPGTELVTLLIDHTMSVPSLDFSKSSLDMTGRIEYTNGTEVNPCDAYTRRGYLCPTFANGAGFEITFGTQDAADIIALDTLFQAADVRSLDERAGNIGKFTSETFRYAGIVLIVTVNYDNYFSYDENKVQYILTSKLVPDADFKAEEINPGPGIDETTRRIIDRHGVRIVITQGGKIGRFAVSQLLIVLVTSMGLLAVSSSIVDGVAMNVLKMRHIYAQYRTVTSVDFSDIAAIKQSDLNRFVAEDLVNPRPAIFEQVGQGAGGVTSGEGQPRQMTSAPAPAKQAGYYGGMGPASGLVDEVDDVDSDEGSGTTGTSVRSPEIVAWGENPAAASSAPSVRMKGWKRGFPSSAAV</sequence>
<comment type="subcellular location">
    <subcellularLocation>
        <location evidence="1">Endomembrane system</location>
    </subcellularLocation>
</comment>
<dbReference type="PANTHER" id="PTHR10125:SF31">
    <property type="entry name" value="P2X RECEPTOR E"/>
    <property type="match status" value="1"/>
</dbReference>
<feature type="region of interest" description="Disordered" evidence="10">
    <location>
        <begin position="455"/>
        <end position="510"/>
    </location>
</feature>
<dbReference type="Proteomes" id="UP000322899">
    <property type="component" value="Unassembled WGS sequence"/>
</dbReference>
<dbReference type="Proteomes" id="UP000325113">
    <property type="component" value="Unassembled WGS sequence"/>
</dbReference>
<feature type="transmembrane region" description="Helical" evidence="11">
    <location>
        <begin position="28"/>
        <end position="48"/>
    </location>
</feature>
<dbReference type="AlphaFoldDB" id="A0A5A8C144"/>
<feature type="compositionally biased region" description="Acidic residues" evidence="10">
    <location>
        <begin position="456"/>
        <end position="465"/>
    </location>
</feature>
<evidence type="ECO:0000313" key="13">
    <source>
        <dbReference type="EMBL" id="KAA0169802.1"/>
    </source>
</evidence>
<organism evidence="12 15">
    <name type="scientific">Cafeteria roenbergensis</name>
    <name type="common">Marine flagellate</name>
    <dbReference type="NCBI Taxonomy" id="33653"/>
    <lineage>
        <taxon>Eukaryota</taxon>
        <taxon>Sar</taxon>
        <taxon>Stramenopiles</taxon>
        <taxon>Bigyra</taxon>
        <taxon>Opalozoa</taxon>
        <taxon>Bicosoecida</taxon>
        <taxon>Cafeteriaceae</taxon>
        <taxon>Cafeteria</taxon>
    </lineage>
</organism>
<evidence type="ECO:0000256" key="3">
    <source>
        <dbReference type="ARBA" id="ARBA00022448"/>
    </source>
</evidence>
<keyword evidence="8" id="KW-1071">Ligand-gated ion channel</keyword>
<dbReference type="InterPro" id="IPR059116">
    <property type="entry name" value="P2X_receptor"/>
</dbReference>
<gene>
    <name evidence="13" type="ORF">FNF27_06826</name>
    <name evidence="12" type="ORF">FNF31_07719</name>
</gene>
<dbReference type="GO" id="GO:0016020">
    <property type="term" value="C:membrane"/>
    <property type="evidence" value="ECO:0007669"/>
    <property type="project" value="TreeGrafter"/>
</dbReference>
<dbReference type="PANTHER" id="PTHR10125">
    <property type="entry name" value="P2X PURINOCEPTOR"/>
    <property type="match status" value="1"/>
</dbReference>
<dbReference type="GO" id="GO:0012505">
    <property type="term" value="C:endomembrane system"/>
    <property type="evidence" value="ECO:0007669"/>
    <property type="project" value="UniProtKB-SubCell"/>
</dbReference>
<dbReference type="GO" id="GO:0015267">
    <property type="term" value="F:channel activity"/>
    <property type="evidence" value="ECO:0007669"/>
    <property type="project" value="UniProtKB-ARBA"/>
</dbReference>
<evidence type="ECO:0000256" key="9">
    <source>
        <dbReference type="ARBA" id="ARBA00023303"/>
    </source>
</evidence>
<feature type="region of interest" description="Disordered" evidence="10">
    <location>
        <begin position="418"/>
        <end position="438"/>
    </location>
</feature>
<evidence type="ECO:0000256" key="2">
    <source>
        <dbReference type="ARBA" id="ARBA00009848"/>
    </source>
</evidence>
<dbReference type="Pfam" id="PF00864">
    <property type="entry name" value="P2X_receptor"/>
    <property type="match status" value="1"/>
</dbReference>
<evidence type="ECO:0000256" key="10">
    <source>
        <dbReference type="SAM" id="MobiDB-lite"/>
    </source>
</evidence>
<keyword evidence="6" id="KW-0406">Ion transport</keyword>
<keyword evidence="7 11" id="KW-0472">Membrane</keyword>
<evidence type="ECO:0000256" key="1">
    <source>
        <dbReference type="ARBA" id="ARBA00004308"/>
    </source>
</evidence>
<keyword evidence="3" id="KW-0813">Transport</keyword>
<evidence type="ECO:0000313" key="14">
    <source>
        <dbReference type="Proteomes" id="UP000322899"/>
    </source>
</evidence>
<dbReference type="EMBL" id="VLTO01000066">
    <property type="protein sequence ID" value="KAA0169802.1"/>
    <property type="molecule type" value="Genomic_DNA"/>
</dbReference>
<keyword evidence="4 11" id="KW-0812">Transmembrane</keyword>
<dbReference type="EMBL" id="VLTM01000179">
    <property type="protein sequence ID" value="KAA0146716.1"/>
    <property type="molecule type" value="Genomic_DNA"/>
</dbReference>
<dbReference type="GO" id="GO:0007165">
    <property type="term" value="P:signal transduction"/>
    <property type="evidence" value="ECO:0007669"/>
    <property type="project" value="UniProtKB-ARBA"/>
</dbReference>
<dbReference type="Gene3D" id="1.10.287.940">
    <property type="entry name" value="atp-gated p2x4 ion channel"/>
    <property type="match status" value="1"/>
</dbReference>
<evidence type="ECO:0000256" key="11">
    <source>
        <dbReference type="SAM" id="Phobius"/>
    </source>
</evidence>
<dbReference type="OrthoDB" id="494673at2759"/>
<accession>A0A5A8C144</accession>
<evidence type="ECO:0000256" key="8">
    <source>
        <dbReference type="ARBA" id="ARBA00023286"/>
    </source>
</evidence>